<dbReference type="InterPro" id="IPR011051">
    <property type="entry name" value="RmlC_Cupin_sf"/>
</dbReference>
<organism evidence="3 4">
    <name type="scientific">Vreelandella nigrificans</name>
    <dbReference type="NCBI Taxonomy" id="2042704"/>
    <lineage>
        <taxon>Bacteria</taxon>
        <taxon>Pseudomonadati</taxon>
        <taxon>Pseudomonadota</taxon>
        <taxon>Gammaproteobacteria</taxon>
        <taxon>Oceanospirillales</taxon>
        <taxon>Halomonadaceae</taxon>
        <taxon>Vreelandella</taxon>
    </lineage>
</organism>
<dbReference type="Gene3D" id="2.60.120.10">
    <property type="entry name" value="Jelly Rolls"/>
    <property type="match status" value="1"/>
</dbReference>
<dbReference type="RefSeq" id="WP_096650005.1">
    <property type="nucleotide sequence ID" value="NZ_NWUX01000001.1"/>
</dbReference>
<protein>
    <recommendedName>
        <fullName evidence="2">Cupin type-2 domain-containing protein</fullName>
    </recommendedName>
</protein>
<accession>A0A2A4HQN5</accession>
<dbReference type="PANTHER" id="PTHR43698">
    <property type="entry name" value="RIBD C-TERMINAL DOMAIN CONTAINING PROTEIN"/>
    <property type="match status" value="1"/>
</dbReference>
<dbReference type="AlphaFoldDB" id="A0A2A4HQN5"/>
<keyword evidence="4" id="KW-1185">Reference proteome</keyword>
<dbReference type="EMBL" id="NWUX01000001">
    <property type="protein sequence ID" value="PCF97618.1"/>
    <property type="molecule type" value="Genomic_DNA"/>
</dbReference>
<dbReference type="SUPFAM" id="SSF51182">
    <property type="entry name" value="RmlC-like cupins"/>
    <property type="match status" value="1"/>
</dbReference>
<reference evidence="4" key="1">
    <citation type="submission" date="2017-09" db="EMBL/GenBank/DDBJ databases">
        <authorList>
            <person name="Cho G.-S."/>
            <person name="Oguntoyinbo F.A."/>
            <person name="Cnockaert M."/>
            <person name="Kabisch J."/>
            <person name="Neve H."/>
            <person name="Bockelmann W."/>
            <person name="Wenning M."/>
            <person name="Franz C.M."/>
            <person name="Vandamme P."/>
        </authorList>
    </citation>
    <scope>NUCLEOTIDE SEQUENCE [LARGE SCALE GENOMIC DNA]</scope>
    <source>
        <strain evidence="4">MBT G8648</strain>
    </source>
</reference>
<proteinExistence type="predicted"/>
<name>A0A2A4HQN5_9GAMM</name>
<comment type="caution">
    <text evidence="3">The sequence shown here is derived from an EMBL/GenBank/DDBJ whole genome shotgun (WGS) entry which is preliminary data.</text>
</comment>
<evidence type="ECO:0000256" key="1">
    <source>
        <dbReference type="SAM" id="SignalP"/>
    </source>
</evidence>
<evidence type="ECO:0000259" key="2">
    <source>
        <dbReference type="Pfam" id="PF07883"/>
    </source>
</evidence>
<feature type="chain" id="PRO_5012539815" description="Cupin type-2 domain-containing protein" evidence="1">
    <location>
        <begin position="22"/>
        <end position="154"/>
    </location>
</feature>
<keyword evidence="1" id="KW-0732">Signal</keyword>
<gene>
    <name evidence="3" type="ORF">CPA45_02500</name>
</gene>
<dbReference type="PANTHER" id="PTHR43698:SF1">
    <property type="entry name" value="BLL4564 PROTEIN"/>
    <property type="match status" value="1"/>
</dbReference>
<dbReference type="OrthoDB" id="9802489at2"/>
<dbReference type="InterPro" id="IPR014710">
    <property type="entry name" value="RmlC-like_jellyroll"/>
</dbReference>
<dbReference type="CDD" id="cd02233">
    <property type="entry name" value="cupin_HNL-like"/>
    <property type="match status" value="1"/>
</dbReference>
<dbReference type="Proteomes" id="UP000218677">
    <property type="component" value="Unassembled WGS sequence"/>
</dbReference>
<evidence type="ECO:0000313" key="3">
    <source>
        <dbReference type="EMBL" id="PCF97618.1"/>
    </source>
</evidence>
<feature type="domain" description="Cupin type-2" evidence="2">
    <location>
        <begin position="64"/>
        <end position="124"/>
    </location>
</feature>
<evidence type="ECO:0000313" key="4">
    <source>
        <dbReference type="Proteomes" id="UP000218677"/>
    </source>
</evidence>
<dbReference type="Pfam" id="PF07883">
    <property type="entry name" value="Cupin_2"/>
    <property type="match status" value="1"/>
</dbReference>
<feature type="signal peptide" evidence="1">
    <location>
        <begin position="1"/>
        <end position="21"/>
    </location>
</feature>
<dbReference type="InterPro" id="IPR047263">
    <property type="entry name" value="HNL-like_cupin"/>
</dbReference>
<dbReference type="InterPro" id="IPR013096">
    <property type="entry name" value="Cupin_2"/>
</dbReference>
<sequence length="154" mass="16619">MKRFLMKTLPLLVLMSGSALAQSIEVDTLESRPTSIGSPDLFTGQPVIDPLFAETDYSSVTAGVVTFPPGARAAWHTHPAGQILVVTSGVGWVQTRGEERQEIRAGDVVRIPPDIEHWHGASAENSMTHIAIQEAVDGSAADWLSHVTDDEYAE</sequence>